<dbReference type="GO" id="GO:0016887">
    <property type="term" value="F:ATP hydrolysis activity"/>
    <property type="evidence" value="ECO:0007669"/>
    <property type="project" value="InterPro"/>
</dbReference>
<evidence type="ECO:0000256" key="4">
    <source>
        <dbReference type="ARBA" id="ARBA00022840"/>
    </source>
</evidence>
<protein>
    <submittedName>
        <fullName evidence="6">ABC transporter ATP-binding protein</fullName>
    </submittedName>
</protein>
<keyword evidence="2" id="KW-0813">Transport</keyword>
<keyword evidence="3" id="KW-0547">Nucleotide-binding</keyword>
<evidence type="ECO:0000256" key="3">
    <source>
        <dbReference type="ARBA" id="ARBA00022741"/>
    </source>
</evidence>
<dbReference type="AlphaFoldDB" id="A0A7X6KU61"/>
<keyword evidence="7" id="KW-1185">Reference proteome</keyword>
<organism evidence="6 7">
    <name type="scientific">Cellulomonas denverensis</name>
    <dbReference type="NCBI Taxonomy" id="264297"/>
    <lineage>
        <taxon>Bacteria</taxon>
        <taxon>Bacillati</taxon>
        <taxon>Actinomycetota</taxon>
        <taxon>Actinomycetes</taxon>
        <taxon>Micrococcales</taxon>
        <taxon>Cellulomonadaceae</taxon>
        <taxon>Cellulomonas</taxon>
    </lineage>
</organism>
<keyword evidence="4 6" id="KW-0067">ATP-binding</keyword>
<dbReference type="Pfam" id="PF00005">
    <property type="entry name" value="ABC_tran"/>
    <property type="match status" value="1"/>
</dbReference>
<proteinExistence type="inferred from homology"/>
<evidence type="ECO:0000256" key="2">
    <source>
        <dbReference type="ARBA" id="ARBA00022448"/>
    </source>
</evidence>
<gene>
    <name evidence="6" type="ORF">HGA03_05095</name>
</gene>
<evidence type="ECO:0000256" key="1">
    <source>
        <dbReference type="ARBA" id="ARBA00005417"/>
    </source>
</evidence>
<dbReference type="Gene3D" id="3.40.50.300">
    <property type="entry name" value="P-loop containing nucleotide triphosphate hydrolases"/>
    <property type="match status" value="1"/>
</dbReference>
<evidence type="ECO:0000259" key="5">
    <source>
        <dbReference type="PROSITE" id="PS50893"/>
    </source>
</evidence>
<dbReference type="Proteomes" id="UP000581206">
    <property type="component" value="Unassembled WGS sequence"/>
</dbReference>
<accession>A0A7X6KU61</accession>
<dbReference type="RefSeq" id="WP_168629155.1">
    <property type="nucleotide sequence ID" value="NZ_BONL01000034.1"/>
</dbReference>
<dbReference type="SUPFAM" id="SSF52540">
    <property type="entry name" value="P-loop containing nucleoside triphosphate hydrolases"/>
    <property type="match status" value="1"/>
</dbReference>
<dbReference type="InterPro" id="IPR017871">
    <property type="entry name" value="ABC_transporter-like_CS"/>
</dbReference>
<dbReference type="PANTHER" id="PTHR43335">
    <property type="entry name" value="ABC TRANSPORTER, ATP-BINDING PROTEIN"/>
    <property type="match status" value="1"/>
</dbReference>
<evidence type="ECO:0000313" key="7">
    <source>
        <dbReference type="Proteomes" id="UP000581206"/>
    </source>
</evidence>
<feature type="domain" description="ABC transporter" evidence="5">
    <location>
        <begin position="1"/>
        <end position="210"/>
    </location>
</feature>
<dbReference type="InterPro" id="IPR003593">
    <property type="entry name" value="AAA+_ATPase"/>
</dbReference>
<dbReference type="PANTHER" id="PTHR43335:SF11">
    <property type="entry name" value="ABC TRANSPORTER RELATED"/>
    <property type="match status" value="1"/>
</dbReference>
<dbReference type="InterPro" id="IPR003439">
    <property type="entry name" value="ABC_transporter-like_ATP-bd"/>
</dbReference>
<dbReference type="EMBL" id="JAAXOX010000002">
    <property type="protein sequence ID" value="NKY22039.1"/>
    <property type="molecule type" value="Genomic_DNA"/>
</dbReference>
<comment type="caution">
    <text evidence="6">The sequence shown here is derived from an EMBL/GenBank/DDBJ whole genome shotgun (WGS) entry which is preliminary data.</text>
</comment>
<dbReference type="GO" id="GO:0005524">
    <property type="term" value="F:ATP binding"/>
    <property type="evidence" value="ECO:0007669"/>
    <property type="project" value="UniProtKB-KW"/>
</dbReference>
<dbReference type="InterPro" id="IPR027417">
    <property type="entry name" value="P-loop_NTPase"/>
</dbReference>
<comment type="similarity">
    <text evidence="1">Belongs to the ABC transporter superfamily.</text>
</comment>
<name>A0A7X6KU61_9CELL</name>
<sequence length="288" mass="31179">MGRGRAFGLLGPNGSGKTTTVRLLTGLLTRDAGQVALFGEPLTDASADRLRRRIGVQTDTALYETLTVRENLRLWGELHGVDRSGLDHRVDEVLDVLGLLDRGDSRVGELSKGMRQKAAIGRAVLHRPDLLFLDEPTAGLDPEASADLIAYLHQLIRAASTTVIICTHQLHGLEALCDDVGIIEHGRLLAAGPVEELLHRRWPRSRYRFTVGGEVARARAVAAEVLDRAPRVIDPATGLLEVTTPDPAVIPAVVAALVRHDVPVHAVVPDRPTIEELYFATIDDRGAA</sequence>
<reference evidence="6 7" key="1">
    <citation type="submission" date="2020-04" db="EMBL/GenBank/DDBJ databases">
        <title>MicrobeNet Type strains.</title>
        <authorList>
            <person name="Nicholson A.C."/>
        </authorList>
    </citation>
    <scope>NUCLEOTIDE SEQUENCE [LARGE SCALE GENOMIC DNA]</scope>
    <source>
        <strain evidence="6 7">ATCC BAA-788</strain>
    </source>
</reference>
<evidence type="ECO:0000313" key="6">
    <source>
        <dbReference type="EMBL" id="NKY22039.1"/>
    </source>
</evidence>
<dbReference type="SMART" id="SM00382">
    <property type="entry name" value="AAA"/>
    <property type="match status" value="1"/>
</dbReference>
<dbReference type="PROSITE" id="PS00211">
    <property type="entry name" value="ABC_TRANSPORTER_1"/>
    <property type="match status" value="1"/>
</dbReference>
<dbReference type="PROSITE" id="PS50893">
    <property type="entry name" value="ABC_TRANSPORTER_2"/>
    <property type="match status" value="1"/>
</dbReference>